<dbReference type="CDD" id="cd00657">
    <property type="entry name" value="Ferritin_like"/>
    <property type="match status" value="1"/>
</dbReference>
<name>A0AA89AQ45_9ASTE</name>
<organism evidence="8 9">
    <name type="scientific">Escallonia herrerae</name>
    <dbReference type="NCBI Taxonomy" id="1293975"/>
    <lineage>
        <taxon>Eukaryota</taxon>
        <taxon>Viridiplantae</taxon>
        <taxon>Streptophyta</taxon>
        <taxon>Embryophyta</taxon>
        <taxon>Tracheophyta</taxon>
        <taxon>Spermatophyta</taxon>
        <taxon>Magnoliopsida</taxon>
        <taxon>eudicotyledons</taxon>
        <taxon>Gunneridae</taxon>
        <taxon>Pentapetalae</taxon>
        <taxon>asterids</taxon>
        <taxon>campanulids</taxon>
        <taxon>Escalloniales</taxon>
        <taxon>Escalloniaceae</taxon>
        <taxon>Escallonia</taxon>
    </lineage>
</organism>
<feature type="region of interest" description="Disordered" evidence="5">
    <location>
        <begin position="700"/>
        <end position="720"/>
    </location>
</feature>
<dbReference type="Pfam" id="PF04305">
    <property type="entry name" value="DUF455"/>
    <property type="match status" value="1"/>
</dbReference>
<keyword evidence="1" id="KW-0805">Transcription regulation</keyword>
<evidence type="ECO:0000256" key="5">
    <source>
        <dbReference type="SAM" id="MobiDB-lite"/>
    </source>
</evidence>
<protein>
    <recommendedName>
        <fullName evidence="10">Transcription factor GTE4</fullName>
    </recommendedName>
</protein>
<evidence type="ECO:0000256" key="1">
    <source>
        <dbReference type="ARBA" id="ARBA00023015"/>
    </source>
</evidence>
<dbReference type="InterPro" id="IPR009078">
    <property type="entry name" value="Ferritin-like_SF"/>
</dbReference>
<dbReference type="InterPro" id="IPR007402">
    <property type="entry name" value="DUF455"/>
</dbReference>
<evidence type="ECO:0008006" key="10">
    <source>
        <dbReference type="Google" id="ProtNLM"/>
    </source>
</evidence>
<dbReference type="InterPro" id="IPR037377">
    <property type="entry name" value="GTE_bromo"/>
</dbReference>
<dbReference type="InterPro" id="IPR027353">
    <property type="entry name" value="NET_dom"/>
</dbReference>
<evidence type="ECO:0000259" key="7">
    <source>
        <dbReference type="PROSITE" id="PS51525"/>
    </source>
</evidence>
<keyword evidence="9" id="KW-1185">Reference proteome</keyword>
<evidence type="ECO:0000256" key="4">
    <source>
        <dbReference type="PROSITE-ProRule" id="PRU00035"/>
    </source>
</evidence>
<keyword evidence="2 4" id="KW-0103">Bromodomain</keyword>
<dbReference type="PANTHER" id="PTHR45926">
    <property type="entry name" value="OSJNBA0053K19.4 PROTEIN"/>
    <property type="match status" value="1"/>
</dbReference>
<feature type="compositionally biased region" description="Gly residues" evidence="5">
    <location>
        <begin position="1"/>
        <end position="15"/>
    </location>
</feature>
<feature type="domain" description="Bromo" evidence="6">
    <location>
        <begin position="243"/>
        <end position="315"/>
    </location>
</feature>
<evidence type="ECO:0000313" key="8">
    <source>
        <dbReference type="EMBL" id="KAK3010078.1"/>
    </source>
</evidence>
<feature type="region of interest" description="Disordered" evidence="5">
    <location>
        <begin position="489"/>
        <end position="530"/>
    </location>
</feature>
<dbReference type="Pfam" id="PF00439">
    <property type="entry name" value="Bromodomain"/>
    <property type="match status" value="1"/>
</dbReference>
<dbReference type="PRINTS" id="PR00503">
    <property type="entry name" value="BROMODOMAIN"/>
</dbReference>
<dbReference type="InterPro" id="IPR036427">
    <property type="entry name" value="Bromodomain-like_sf"/>
</dbReference>
<feature type="region of interest" description="Disordered" evidence="5">
    <location>
        <begin position="1"/>
        <end position="22"/>
    </location>
</feature>
<dbReference type="Gene3D" id="1.20.920.10">
    <property type="entry name" value="Bromodomain-like"/>
    <property type="match status" value="1"/>
</dbReference>
<dbReference type="CDD" id="cd05506">
    <property type="entry name" value="Bromo_plant1"/>
    <property type="match status" value="1"/>
</dbReference>
<keyword evidence="3" id="KW-0804">Transcription</keyword>
<dbReference type="InterPro" id="IPR001487">
    <property type="entry name" value="Bromodomain"/>
</dbReference>
<dbReference type="Pfam" id="PF17035">
    <property type="entry name" value="BET"/>
    <property type="match status" value="1"/>
</dbReference>
<dbReference type="EMBL" id="JAVXUP010001578">
    <property type="protein sequence ID" value="KAK3010078.1"/>
    <property type="molecule type" value="Genomic_DNA"/>
</dbReference>
<dbReference type="InterPro" id="IPR038336">
    <property type="entry name" value="NET_sf"/>
</dbReference>
<gene>
    <name evidence="8" type="ORF">RJ639_012249</name>
</gene>
<evidence type="ECO:0000256" key="2">
    <source>
        <dbReference type="ARBA" id="ARBA00023117"/>
    </source>
</evidence>
<comment type="caution">
    <text evidence="8">The sequence shown here is derived from an EMBL/GenBank/DDBJ whole genome shotgun (WGS) entry which is preliminary data.</text>
</comment>
<evidence type="ECO:0000256" key="3">
    <source>
        <dbReference type="ARBA" id="ARBA00023163"/>
    </source>
</evidence>
<sequence length="956" mass="106634">MASGMVVGGGDGGNESFGERERWAESKVYKRKSFKGLKNDKRNDVKGTGTQTRAFQDSGPLQQEVMPMGRCESLGGNAAGKYGFPWKETRVTISLASRTKQELRDYRRKLEAELGLVRDLVKMIEGKDGGSDPGSVGNNGGVKRGPPKVALGLLNQLSISVLENSQGVSDSVEKEKRMPKANQFYRKSDFLLAKDRIPPAESNKKSKSNGKKGGGAELGSGFALENLSNQVSKSCNSMLERLMKHKHGWVFNKPVDAKALGLHDYFNIIKHPMDLATVKSRLDENWYKTPREFAEDVRLTFSNAMTYNPKGQDVYVMAEQLSKIFEDKWPVIEADYLQELRLASDYERELATTTQRKAPPLPSRHPEMKRLLERSGSATHPPDPSPKSMNVAHSGKIASSKKPKARDYNKREMTYDEKQKLSTNLQNLPSEKLEGVIQIIRKRNPSLCQNDDEIEVDIDCFDIETLWELDRFIINYRKYVSKNRKKAEVANQVRGESEQNVQDKNPGPAVVQMPKETKTDGKNTSPSSPIQVGKQGNVVLIVKVPREMDLMSDLLLGLDLTSFGSDDKVKSTPAAKLKTMLSTTLRSAFCSALPPHTLKLTNPLSSSPSSSLQHPQWPGLQNWRRNQLNQKRFWGPNGPTETSIESNDDDACAVALMGSKSLAEMGALVLSTPDPLTKSKLSHMAFSRWVQEKLPVGVFQPPSRPARPPKPHLVSPKEIPDPKKSGLPLNAFMLHNLAHVELNAIDLAWDTVVRFSPHSELLGEGFYDDFAHVADDESRHFAWCSQRLAELGFSYGDIPAHNMLWRECEKSSDNVAARLALIPLVQEARGLDAGPRLVKRLVGFGDSRTSNIVARIADEEVAHVAVGVSWFVFVCKKMGRTPCSTFKDLLKEYNVELKGSFNYTARDVAGIPREWYDQLSSNKQDEKNEPLSDVYERLACIISMEKENSNLDSPHG</sequence>
<reference evidence="8" key="1">
    <citation type="submission" date="2022-12" db="EMBL/GenBank/DDBJ databases">
        <title>Draft genome assemblies for two species of Escallonia (Escalloniales).</title>
        <authorList>
            <person name="Chanderbali A."/>
            <person name="Dervinis C."/>
            <person name="Anghel I."/>
            <person name="Soltis D."/>
            <person name="Soltis P."/>
            <person name="Zapata F."/>
        </authorList>
    </citation>
    <scope>NUCLEOTIDE SEQUENCE</scope>
    <source>
        <strain evidence="8">UCBG64.0493</strain>
        <tissue evidence="8">Leaf</tissue>
    </source>
</reference>
<dbReference type="AlphaFoldDB" id="A0AA89AQ45"/>
<dbReference type="PROSITE" id="PS50014">
    <property type="entry name" value="BROMODOMAIN_2"/>
    <property type="match status" value="1"/>
</dbReference>
<dbReference type="Proteomes" id="UP001188597">
    <property type="component" value="Unassembled WGS sequence"/>
</dbReference>
<dbReference type="SMART" id="SM00297">
    <property type="entry name" value="BROMO"/>
    <property type="match status" value="1"/>
</dbReference>
<dbReference type="PROSITE" id="PS51525">
    <property type="entry name" value="NET"/>
    <property type="match status" value="1"/>
</dbReference>
<evidence type="ECO:0000313" key="9">
    <source>
        <dbReference type="Proteomes" id="UP001188597"/>
    </source>
</evidence>
<evidence type="ECO:0000259" key="6">
    <source>
        <dbReference type="PROSITE" id="PS50014"/>
    </source>
</evidence>
<dbReference type="Gene3D" id="1.20.1270.220">
    <property type="match status" value="1"/>
</dbReference>
<dbReference type="SUPFAM" id="SSF47370">
    <property type="entry name" value="Bromodomain"/>
    <property type="match status" value="1"/>
</dbReference>
<feature type="domain" description="NET" evidence="7">
    <location>
        <begin position="403"/>
        <end position="484"/>
    </location>
</feature>
<feature type="region of interest" description="Disordered" evidence="5">
    <location>
        <begin position="374"/>
        <end position="408"/>
    </location>
</feature>
<proteinExistence type="predicted"/>
<dbReference type="SUPFAM" id="SSF47240">
    <property type="entry name" value="Ferritin-like"/>
    <property type="match status" value="1"/>
</dbReference>
<accession>A0AA89AQ45</accession>